<keyword evidence="2" id="KW-1185">Reference proteome</keyword>
<evidence type="ECO:0000313" key="2">
    <source>
        <dbReference type="Proteomes" id="UP001231924"/>
    </source>
</evidence>
<proteinExistence type="predicted"/>
<sequence>MTTRLHADREYAHPVSAFARAIADPDFHRARLDAGGGGEVERHEVSGSRVEVVVRQPVPTGQVPPAIGRLLTGGLVLRRTERWRLSDERCEGTVEVSVPRAPVRAEGTMSVASVRNGGGPACLLDVDVAVTVTIPLAGAFVEGAVADGVRALTRVEHDNITRWLDDRSR</sequence>
<dbReference type="InterPro" id="IPR019639">
    <property type="entry name" value="DUF2505"/>
</dbReference>
<dbReference type="RefSeq" id="WP_286051265.1">
    <property type="nucleotide sequence ID" value="NZ_JASVWF010000001.1"/>
</dbReference>
<organism evidence="1 2">
    <name type="scientific">Actinomycetospora termitidis</name>
    <dbReference type="NCBI Taxonomy" id="3053470"/>
    <lineage>
        <taxon>Bacteria</taxon>
        <taxon>Bacillati</taxon>
        <taxon>Actinomycetota</taxon>
        <taxon>Actinomycetes</taxon>
        <taxon>Pseudonocardiales</taxon>
        <taxon>Pseudonocardiaceae</taxon>
        <taxon>Actinomycetospora</taxon>
    </lineage>
</organism>
<protein>
    <submittedName>
        <fullName evidence="1">DUF2505 domain-containing protein</fullName>
    </submittedName>
</protein>
<reference evidence="1 2" key="1">
    <citation type="submission" date="2023-06" db="EMBL/GenBank/DDBJ databases">
        <title>Actinomycetospora Odt1-22.</title>
        <authorList>
            <person name="Supong K."/>
        </authorList>
    </citation>
    <scope>NUCLEOTIDE SEQUENCE [LARGE SCALE GENOMIC DNA]</scope>
    <source>
        <strain evidence="1 2">Odt1-22</strain>
    </source>
</reference>
<accession>A0ABT7M4K4</accession>
<dbReference type="EMBL" id="JASVWF010000001">
    <property type="protein sequence ID" value="MDL5155159.1"/>
    <property type="molecule type" value="Genomic_DNA"/>
</dbReference>
<gene>
    <name evidence="1" type="ORF">QRT03_04260</name>
</gene>
<name>A0ABT7M4K4_9PSEU</name>
<evidence type="ECO:0000313" key="1">
    <source>
        <dbReference type="EMBL" id="MDL5155159.1"/>
    </source>
</evidence>
<comment type="caution">
    <text evidence="1">The sequence shown here is derived from an EMBL/GenBank/DDBJ whole genome shotgun (WGS) entry which is preliminary data.</text>
</comment>
<dbReference type="Proteomes" id="UP001231924">
    <property type="component" value="Unassembled WGS sequence"/>
</dbReference>
<dbReference type="Pfam" id="PF10698">
    <property type="entry name" value="DUF2505"/>
    <property type="match status" value="1"/>
</dbReference>